<evidence type="ECO:0000256" key="1">
    <source>
        <dbReference type="SAM" id="MobiDB-lite"/>
    </source>
</evidence>
<dbReference type="InterPro" id="IPR036691">
    <property type="entry name" value="Endo/exonu/phosph_ase_sf"/>
</dbReference>
<dbReference type="PANTHER" id="PTHR14859:SF1">
    <property type="entry name" value="PGAP2-INTERACTING PROTEIN"/>
    <property type="match status" value="1"/>
</dbReference>
<organism evidence="3 4">
    <name type="scientific">Streptomyces iconiensis</name>
    <dbReference type="NCBI Taxonomy" id="1384038"/>
    <lineage>
        <taxon>Bacteria</taxon>
        <taxon>Bacillati</taxon>
        <taxon>Actinomycetota</taxon>
        <taxon>Actinomycetes</taxon>
        <taxon>Kitasatosporales</taxon>
        <taxon>Streptomycetaceae</taxon>
        <taxon>Streptomyces</taxon>
    </lineage>
</organism>
<dbReference type="PANTHER" id="PTHR14859">
    <property type="entry name" value="CALCOFLUOR WHITE HYPERSENSITIVE PROTEIN PRECURSOR"/>
    <property type="match status" value="1"/>
</dbReference>
<evidence type="ECO:0000259" key="2">
    <source>
        <dbReference type="Pfam" id="PF03372"/>
    </source>
</evidence>
<accession>A0ABT6ZYY2</accession>
<dbReference type="GO" id="GO:0004519">
    <property type="term" value="F:endonuclease activity"/>
    <property type="evidence" value="ECO:0007669"/>
    <property type="project" value="UniProtKB-KW"/>
</dbReference>
<keyword evidence="3" id="KW-0255">Endonuclease</keyword>
<dbReference type="EMBL" id="JANCPR020000019">
    <property type="protein sequence ID" value="MDJ1134275.1"/>
    <property type="molecule type" value="Genomic_DNA"/>
</dbReference>
<reference evidence="3 4" key="1">
    <citation type="submission" date="2023-05" db="EMBL/GenBank/DDBJ databases">
        <title>Streptantibioticus silvisoli sp. nov., acidotolerant actinomycetes 1 from pine litter.</title>
        <authorList>
            <person name="Swiecimska M."/>
            <person name="Golinska P."/>
            <person name="Sangal V."/>
            <person name="Wachnowicz B."/>
            <person name="Goodfellow M."/>
        </authorList>
    </citation>
    <scope>NUCLEOTIDE SEQUENCE [LARGE SCALE GENOMIC DNA]</scope>
    <source>
        <strain evidence="3 4">DSM 42109</strain>
    </source>
</reference>
<evidence type="ECO:0000313" key="3">
    <source>
        <dbReference type="EMBL" id="MDJ1134275.1"/>
    </source>
</evidence>
<dbReference type="Proteomes" id="UP001214441">
    <property type="component" value="Unassembled WGS sequence"/>
</dbReference>
<dbReference type="Pfam" id="PF03372">
    <property type="entry name" value="Exo_endo_phos"/>
    <property type="match status" value="1"/>
</dbReference>
<sequence length="317" mass="34122">MIRKGRRLRYLVAAFGALVLTAQLGINSPEAEASTDLKFWHFNMCGNVCWEAGDQHNYLPGTDSRGEIPVRGAQIVESVGNYSPDIVTLNETCYTQYRHIRAALVAQGYHATYASSSQTAGKHCDGGDTAFGMALFSKKPIATPRETHNLGDTKIHALCADTALGARPVKACSVHLSVDDPDDAQDDGKRDGQATKLAALASGWHATKPVVLMGDFNAQPFDPVMDKFYSHSGGEGIFSEADESDADHSASWPPGAARGQSGEITYSSSKTSPPTQKKIDYIFLSAADFGAVEGDSLYGGERRISDHRVYRGGATWQ</sequence>
<keyword evidence="4" id="KW-1185">Reference proteome</keyword>
<dbReference type="Gene3D" id="3.60.10.10">
    <property type="entry name" value="Endonuclease/exonuclease/phosphatase"/>
    <property type="match status" value="1"/>
</dbReference>
<dbReference type="SUPFAM" id="SSF56219">
    <property type="entry name" value="DNase I-like"/>
    <property type="match status" value="1"/>
</dbReference>
<gene>
    <name evidence="3" type="ORF">NMN56_020380</name>
</gene>
<dbReference type="InterPro" id="IPR005135">
    <property type="entry name" value="Endo/exonuclease/phosphatase"/>
</dbReference>
<comment type="caution">
    <text evidence="3">The sequence shown here is derived from an EMBL/GenBank/DDBJ whole genome shotgun (WGS) entry which is preliminary data.</text>
</comment>
<protein>
    <submittedName>
        <fullName evidence="3">Endonuclease/exonuclease/phosphatase family protein</fullName>
    </submittedName>
</protein>
<keyword evidence="3" id="KW-0540">Nuclease</keyword>
<keyword evidence="3" id="KW-0378">Hydrolase</keyword>
<dbReference type="RefSeq" id="WP_274045842.1">
    <property type="nucleotide sequence ID" value="NZ_JANCPR020000019.1"/>
</dbReference>
<proteinExistence type="predicted"/>
<dbReference type="InterPro" id="IPR051916">
    <property type="entry name" value="GPI-anchor_lipid_remodeler"/>
</dbReference>
<feature type="region of interest" description="Disordered" evidence="1">
    <location>
        <begin position="236"/>
        <end position="275"/>
    </location>
</feature>
<name>A0ABT6ZYY2_9ACTN</name>
<feature type="domain" description="Endonuclease/exonuclease/phosphatase" evidence="2">
    <location>
        <begin position="71"/>
        <end position="307"/>
    </location>
</feature>
<evidence type="ECO:0000313" key="4">
    <source>
        <dbReference type="Proteomes" id="UP001214441"/>
    </source>
</evidence>